<keyword evidence="2" id="KW-0812">Transmembrane</keyword>
<gene>
    <name evidence="3" type="ORF">DCCM_0118</name>
</gene>
<keyword evidence="1" id="KW-0175">Coiled coil</keyword>
<dbReference type="SUPFAM" id="SSF53649">
    <property type="entry name" value="Alkaline phosphatase-like"/>
    <property type="match status" value="1"/>
</dbReference>
<evidence type="ECO:0000256" key="2">
    <source>
        <dbReference type="SAM" id="Phobius"/>
    </source>
</evidence>
<dbReference type="InterPro" id="IPR017850">
    <property type="entry name" value="Alkaline_phosphatase_core_sf"/>
</dbReference>
<dbReference type="GO" id="GO:0016787">
    <property type="term" value="F:hydrolase activity"/>
    <property type="evidence" value="ECO:0007669"/>
    <property type="project" value="UniProtKB-ARBA"/>
</dbReference>
<evidence type="ECO:0000313" key="3">
    <source>
        <dbReference type="EMBL" id="GBF31934.1"/>
    </source>
</evidence>
<sequence>MKAVIKSASPYYSIIEKLWREAAALIAKWKILYIAILIALLFIHPQKLFALPDSLPEEEQTAPARTSQIMLLVVDGLQSDALQKTRAPNINGLGSAGVKVDRMCLMPPDSRAAQIYSIFSGSEPARHGYLNTGDKPGVESILNLMQKRGNDTLLIDGTGELKGLTSGLKYFYSENVEDDSKITELAIKEISEKKPFFSVMVLSGPYRAMVRSGEDSREYLEAVAQADIQVGRLLGHLHQQGLYQDTLIVVCGTVGAPPLIIRGNEFSTGKSVPVVSNNDIAPTLAYLQGINMSGINGLVLWDSLRPGPGRPEIYMLQQRVKDLSDAYSRAMDEAGRLERKRIAVQDEKADLTREKYTMERKMKERDQRIDRLNLTVRLMKVGFVITLALFIIALLVQFKVLKKRYLFFT</sequence>
<dbReference type="EMBL" id="BFAV01000005">
    <property type="protein sequence ID" value="GBF31934.1"/>
    <property type="molecule type" value="Genomic_DNA"/>
</dbReference>
<keyword evidence="2" id="KW-1133">Transmembrane helix</keyword>
<dbReference type="Pfam" id="PF01663">
    <property type="entry name" value="Phosphodiest"/>
    <property type="match status" value="2"/>
</dbReference>
<proteinExistence type="predicted"/>
<dbReference type="InterPro" id="IPR002591">
    <property type="entry name" value="Phosphodiest/P_Trfase"/>
</dbReference>
<dbReference type="PANTHER" id="PTHR10151:SF120">
    <property type="entry name" value="BIS(5'-ADENOSYL)-TRIPHOSPHATASE"/>
    <property type="match status" value="1"/>
</dbReference>
<evidence type="ECO:0000256" key="1">
    <source>
        <dbReference type="SAM" id="Coils"/>
    </source>
</evidence>
<keyword evidence="4" id="KW-1185">Reference proteome</keyword>
<feature type="transmembrane region" description="Helical" evidence="2">
    <location>
        <begin position="22"/>
        <end position="43"/>
    </location>
</feature>
<reference evidence="4" key="1">
    <citation type="submission" date="2018-02" db="EMBL/GenBank/DDBJ databases">
        <title>Genome sequence of Desulfocucumis palustris strain NAW-5.</title>
        <authorList>
            <person name="Watanabe M."/>
            <person name="Kojima H."/>
            <person name="Fukui M."/>
        </authorList>
    </citation>
    <scope>NUCLEOTIDE SEQUENCE [LARGE SCALE GENOMIC DNA]</scope>
    <source>
        <strain evidence="4">NAW-5</strain>
    </source>
</reference>
<dbReference type="Proteomes" id="UP000239549">
    <property type="component" value="Unassembled WGS sequence"/>
</dbReference>
<feature type="transmembrane region" description="Helical" evidence="2">
    <location>
        <begin position="378"/>
        <end position="398"/>
    </location>
</feature>
<name>A0A2L2X7Q1_9FIRM</name>
<dbReference type="PANTHER" id="PTHR10151">
    <property type="entry name" value="ECTONUCLEOTIDE PYROPHOSPHATASE/PHOSPHODIESTERASE"/>
    <property type="match status" value="1"/>
</dbReference>
<dbReference type="OrthoDB" id="1785054at2"/>
<keyword evidence="2" id="KW-0472">Membrane</keyword>
<protein>
    <submittedName>
        <fullName evidence="3">Alkaline phosphodiesterase I</fullName>
    </submittedName>
</protein>
<comment type="caution">
    <text evidence="3">The sequence shown here is derived from an EMBL/GenBank/DDBJ whole genome shotgun (WGS) entry which is preliminary data.</text>
</comment>
<dbReference type="AlphaFoldDB" id="A0A2L2X7Q1"/>
<feature type="coiled-coil region" evidence="1">
    <location>
        <begin position="320"/>
        <end position="354"/>
    </location>
</feature>
<dbReference type="Gene3D" id="3.40.720.10">
    <property type="entry name" value="Alkaline Phosphatase, subunit A"/>
    <property type="match status" value="1"/>
</dbReference>
<accession>A0A2L2X7Q1</accession>
<evidence type="ECO:0000313" key="4">
    <source>
        <dbReference type="Proteomes" id="UP000239549"/>
    </source>
</evidence>
<organism evidence="3 4">
    <name type="scientific">Desulfocucumis palustris</name>
    <dbReference type="NCBI Taxonomy" id="1898651"/>
    <lineage>
        <taxon>Bacteria</taxon>
        <taxon>Bacillati</taxon>
        <taxon>Bacillota</taxon>
        <taxon>Clostridia</taxon>
        <taxon>Eubacteriales</taxon>
        <taxon>Desulfocucumaceae</taxon>
        <taxon>Desulfocucumis</taxon>
    </lineage>
</organism>